<dbReference type="GO" id="GO:0000977">
    <property type="term" value="F:RNA polymerase II transcription regulatory region sequence-specific DNA binding"/>
    <property type="evidence" value="ECO:0007669"/>
    <property type="project" value="TreeGrafter"/>
</dbReference>
<evidence type="ECO:0000256" key="1">
    <source>
        <dbReference type="ARBA" id="ARBA00022723"/>
    </source>
</evidence>
<name>A0A1S3C7D9_CUCME</name>
<organism evidence="4">
    <name type="scientific">Cucumis melo</name>
    <name type="common">Muskmelon</name>
    <dbReference type="NCBI Taxonomy" id="3656"/>
    <lineage>
        <taxon>Eukaryota</taxon>
        <taxon>Viridiplantae</taxon>
        <taxon>Streptophyta</taxon>
        <taxon>Embryophyta</taxon>
        <taxon>Tracheophyta</taxon>
        <taxon>Spermatophyta</taxon>
        <taxon>Magnoliopsida</taxon>
        <taxon>eudicotyledons</taxon>
        <taxon>Gunneridae</taxon>
        <taxon>Pentapetalae</taxon>
        <taxon>rosids</taxon>
        <taxon>fabids</taxon>
        <taxon>Cucurbitales</taxon>
        <taxon>Cucurbitaceae</taxon>
        <taxon>Benincaseae</taxon>
        <taxon>Cucumis</taxon>
    </lineage>
</organism>
<dbReference type="Gene3D" id="3.30.40.10">
    <property type="entry name" value="Zinc/RING finger domain, C3HC4 (zinc finger)"/>
    <property type="match status" value="1"/>
</dbReference>
<keyword evidence="2" id="KW-0863">Zinc-finger</keyword>
<dbReference type="GO" id="GO:0003682">
    <property type="term" value="F:chromatin binding"/>
    <property type="evidence" value="ECO:0007669"/>
    <property type="project" value="TreeGrafter"/>
</dbReference>
<dbReference type="GO" id="GO:0005634">
    <property type="term" value="C:nucleus"/>
    <property type="evidence" value="ECO:0007669"/>
    <property type="project" value="TreeGrafter"/>
</dbReference>
<gene>
    <name evidence="4" type="primary">103497541</name>
</gene>
<dbReference type="CDD" id="cd15489">
    <property type="entry name" value="PHD_SF"/>
    <property type="match status" value="1"/>
</dbReference>
<dbReference type="GO" id="GO:0008270">
    <property type="term" value="F:zinc ion binding"/>
    <property type="evidence" value="ECO:0007669"/>
    <property type="project" value="UniProtKB-KW"/>
</dbReference>
<dbReference type="PANTHER" id="PTHR47025:SF28">
    <property type="entry name" value="ACYL-COA N-ACYLTRANSFERASE WITH RING_FYVE_PHD-TYPE ZINC FINGER DOMAIN-CONTAINING PROTEIN"/>
    <property type="match status" value="1"/>
</dbReference>
<dbReference type="InterPro" id="IPR011011">
    <property type="entry name" value="Znf_FYVE_PHD"/>
</dbReference>
<dbReference type="EnsemblPlants" id="MELO3C021012.2.1">
    <property type="protein sequence ID" value="MELO3C021012.2.1"/>
    <property type="gene ID" value="MELO3C021012.2"/>
</dbReference>
<dbReference type="InterPro" id="IPR013083">
    <property type="entry name" value="Znf_RING/FYVE/PHD"/>
</dbReference>
<dbReference type="eggNOG" id="KOG4293">
    <property type="taxonomic scope" value="Eukaryota"/>
</dbReference>
<proteinExistence type="predicted"/>
<keyword evidence="3" id="KW-0862">Zinc</keyword>
<dbReference type="GO" id="GO:0045944">
    <property type="term" value="P:positive regulation of transcription by RNA polymerase II"/>
    <property type="evidence" value="ECO:0007669"/>
    <property type="project" value="TreeGrafter"/>
</dbReference>
<protein>
    <submittedName>
        <fullName evidence="4">Uncharacterized protein</fullName>
    </submittedName>
</protein>
<sequence length="134" mass="15321">MSIINRLEQGVSDLQFHSSVQNVHHYHVFLMVIGILNFAKNMFEREKFVEHNVNAVAAGRVHGVDPIEQITKRCIRIVKNIETHLSGCVLCRKSGFGPRIIILCDQCEKEFHVGRLKDHKMAFLKVHEESGFVA</sequence>
<reference evidence="4" key="1">
    <citation type="submission" date="2023-03" db="UniProtKB">
        <authorList>
            <consortium name="EnsemblPlants"/>
        </authorList>
    </citation>
    <scope>IDENTIFICATION</scope>
</reference>
<dbReference type="PANTHER" id="PTHR47025">
    <property type="entry name" value="AUTOIMMUNE REGULATOR"/>
    <property type="match status" value="1"/>
</dbReference>
<evidence type="ECO:0000256" key="3">
    <source>
        <dbReference type="ARBA" id="ARBA00022833"/>
    </source>
</evidence>
<keyword evidence="1" id="KW-0479">Metal-binding</keyword>
<evidence type="ECO:0000313" key="4">
    <source>
        <dbReference type="EnsemblPlants" id="MELO3C021012.2.1"/>
    </source>
</evidence>
<dbReference type="Gramene" id="MELO3C021012.2.1">
    <property type="protein sequence ID" value="MELO3C021012.2.1"/>
    <property type="gene ID" value="MELO3C021012.2"/>
</dbReference>
<evidence type="ECO:0000256" key="2">
    <source>
        <dbReference type="ARBA" id="ARBA00022771"/>
    </source>
</evidence>
<dbReference type="AlphaFoldDB" id="A0A1S3C7D9"/>
<dbReference type="GO" id="GO:0042393">
    <property type="term" value="F:histone binding"/>
    <property type="evidence" value="ECO:0007669"/>
    <property type="project" value="TreeGrafter"/>
</dbReference>
<dbReference type="SUPFAM" id="SSF57903">
    <property type="entry name" value="FYVE/PHD zinc finger"/>
    <property type="match status" value="1"/>
</dbReference>
<accession>A0A1S3C7D9</accession>